<feature type="signal peptide" evidence="1">
    <location>
        <begin position="1"/>
        <end position="21"/>
    </location>
</feature>
<accession>A0ABU0BS92</accession>
<gene>
    <name evidence="2" type="ORF">QO002_002945</name>
</gene>
<protein>
    <submittedName>
        <fullName evidence="2">Uncharacterized protein</fullName>
    </submittedName>
</protein>
<dbReference type="RefSeq" id="WP_307230889.1">
    <property type="nucleotide sequence ID" value="NZ_JAUSVF010000001.1"/>
</dbReference>
<proteinExistence type="predicted"/>
<evidence type="ECO:0000313" key="2">
    <source>
        <dbReference type="EMBL" id="MDQ0320807.1"/>
    </source>
</evidence>
<feature type="chain" id="PRO_5046234823" evidence="1">
    <location>
        <begin position="22"/>
        <end position="85"/>
    </location>
</feature>
<dbReference type="Proteomes" id="UP001230207">
    <property type="component" value="Unassembled WGS sequence"/>
</dbReference>
<comment type="caution">
    <text evidence="2">The sequence shown here is derived from an EMBL/GenBank/DDBJ whole genome shotgun (WGS) entry which is preliminary data.</text>
</comment>
<reference evidence="2 3" key="1">
    <citation type="submission" date="2023-07" db="EMBL/GenBank/DDBJ databases">
        <title>Genomic Encyclopedia of Type Strains, Phase IV (KMG-IV): sequencing the most valuable type-strain genomes for metagenomic binning, comparative biology and taxonomic classification.</title>
        <authorList>
            <person name="Goeker M."/>
        </authorList>
    </citation>
    <scope>NUCLEOTIDE SEQUENCE [LARGE SCALE GENOMIC DNA]</scope>
    <source>
        <strain evidence="2 3">DSM 1112</strain>
    </source>
</reference>
<sequence>MLKIMTLAAAATIALSSAGYAQTLPMTCDATNMENLKADVKKAPSDAQKSAAQAAIGDATMAMQAGKVDDCVMAMQKARMAIDTP</sequence>
<keyword evidence="3" id="KW-1185">Reference proteome</keyword>
<organism evidence="2 3">
    <name type="scientific">Pararhizobium capsulatum DSM 1112</name>
    <dbReference type="NCBI Taxonomy" id="1121113"/>
    <lineage>
        <taxon>Bacteria</taxon>
        <taxon>Pseudomonadati</taxon>
        <taxon>Pseudomonadota</taxon>
        <taxon>Alphaproteobacteria</taxon>
        <taxon>Hyphomicrobiales</taxon>
        <taxon>Rhizobiaceae</taxon>
        <taxon>Rhizobium/Agrobacterium group</taxon>
        <taxon>Pararhizobium</taxon>
    </lineage>
</organism>
<evidence type="ECO:0000313" key="3">
    <source>
        <dbReference type="Proteomes" id="UP001230207"/>
    </source>
</evidence>
<keyword evidence="1" id="KW-0732">Signal</keyword>
<evidence type="ECO:0000256" key="1">
    <source>
        <dbReference type="SAM" id="SignalP"/>
    </source>
</evidence>
<name>A0ABU0BS92_9HYPH</name>
<dbReference type="EMBL" id="JAUSVF010000001">
    <property type="protein sequence ID" value="MDQ0320807.1"/>
    <property type="molecule type" value="Genomic_DNA"/>
</dbReference>